<accession>L2FII9</accession>
<dbReference type="STRING" id="1213859.L2FII9"/>
<dbReference type="Gene3D" id="3.40.50.150">
    <property type="entry name" value="Vaccinia Virus protein VP39"/>
    <property type="match status" value="1"/>
</dbReference>
<protein>
    <submittedName>
        <fullName evidence="1">Polyketide synthase</fullName>
    </submittedName>
</protein>
<organism evidence="1">
    <name type="scientific">Colletotrichum fructicola (strain Nara gc5)</name>
    <name type="common">Anthracnose fungus</name>
    <name type="synonym">Colletotrichum gloeosporioides (strain Nara gc5)</name>
    <dbReference type="NCBI Taxonomy" id="1213859"/>
    <lineage>
        <taxon>Eukaryota</taxon>
        <taxon>Fungi</taxon>
        <taxon>Dikarya</taxon>
        <taxon>Ascomycota</taxon>
        <taxon>Pezizomycotina</taxon>
        <taxon>Sordariomycetes</taxon>
        <taxon>Hypocreomycetidae</taxon>
        <taxon>Glomerellales</taxon>
        <taxon>Glomerellaceae</taxon>
        <taxon>Colletotrichum</taxon>
        <taxon>Colletotrichum gloeosporioides species complex</taxon>
    </lineage>
</organism>
<dbReference type="HOGENOM" id="CLU_1288822_0_0_1"/>
<proteinExistence type="predicted"/>
<sequence>MKHLFYIKLVVKEYQSTETMTFAWNFKLHRRELCFENSSFEANWMDTSEDSEVMLLTCVLRASFDSISSVEYVKCLSHILRGDILPLQILMPNRFPHNFYNYGLGTQHNYAPVTYYIGFTVLKNLNLKILEVGGGAGDGSLPVRHLHTSNGTAPPRLQIGIRCCEHARQKLWWQQSEGGMFDLIDTSNVLHATRFIDKTLKKTQKLLQLNGKLV</sequence>
<reference evidence="1" key="1">
    <citation type="submission" date="2012-08" db="EMBL/GenBank/DDBJ databases">
        <title>Genome analysis of Colletotrichum orbiculare and Colletotrichum fructicola.</title>
        <authorList>
            <person name="Gan P.H.P."/>
            <person name="Ikeda K."/>
            <person name="Irieda H."/>
            <person name="Narusaka M."/>
            <person name="O'Connell R.J."/>
            <person name="Narusaka Y."/>
            <person name="Takano Y."/>
            <person name="Kubo Y."/>
            <person name="Shirasu K."/>
        </authorList>
    </citation>
    <scope>NUCLEOTIDE SEQUENCE</scope>
    <source>
        <strain evidence="1">Nara gc5</strain>
    </source>
</reference>
<evidence type="ECO:0000313" key="1">
    <source>
        <dbReference type="EMBL" id="ELA26234.1"/>
    </source>
</evidence>
<dbReference type="AlphaFoldDB" id="L2FII9"/>
<dbReference type="SUPFAM" id="SSF53335">
    <property type="entry name" value="S-adenosyl-L-methionine-dependent methyltransferases"/>
    <property type="match status" value="1"/>
</dbReference>
<gene>
    <name evidence="1" type="ORF">CGGC5_12761</name>
</gene>
<dbReference type="EMBL" id="KB021066">
    <property type="protein sequence ID" value="ELA26234.1"/>
    <property type="molecule type" value="Genomic_DNA"/>
</dbReference>
<name>L2FII9_COLFN</name>
<dbReference type="InterPro" id="IPR029063">
    <property type="entry name" value="SAM-dependent_MTases_sf"/>
</dbReference>